<dbReference type="SUPFAM" id="SSF51430">
    <property type="entry name" value="NAD(P)-linked oxidoreductase"/>
    <property type="match status" value="1"/>
</dbReference>
<protein>
    <recommendedName>
        <fullName evidence="2">NADP-dependent oxidoreductase domain-containing protein</fullName>
    </recommendedName>
</protein>
<dbReference type="CDD" id="cd19075">
    <property type="entry name" value="AKR_AKR7A1-5"/>
    <property type="match status" value="1"/>
</dbReference>
<dbReference type="GO" id="GO:0016491">
    <property type="term" value="F:oxidoreductase activity"/>
    <property type="evidence" value="ECO:0007669"/>
    <property type="project" value="UniProtKB-KW"/>
</dbReference>
<reference evidence="3 4" key="1">
    <citation type="journal article" date="2012" name="BMC Genomics">
        <title>Comparative genomics of the white-rot fungi, Phanerochaete carnosa and P. chrysosporium, to elucidate the genetic basis of the distinct wood types they colonize.</title>
        <authorList>
            <person name="Suzuki H."/>
            <person name="MacDonald J."/>
            <person name="Syed K."/>
            <person name="Salamov A."/>
            <person name="Hori C."/>
            <person name="Aerts A."/>
            <person name="Henrissat B."/>
            <person name="Wiebenga A."/>
            <person name="vanKuyk P.A."/>
            <person name="Barry K."/>
            <person name="Lindquist E."/>
            <person name="LaButti K."/>
            <person name="Lapidus A."/>
            <person name="Lucas S."/>
            <person name="Coutinho P."/>
            <person name="Gong Y."/>
            <person name="Samejima M."/>
            <person name="Mahadevan R."/>
            <person name="Abou-Zaid M."/>
            <person name="de Vries R.P."/>
            <person name="Igarashi K."/>
            <person name="Yadav J.S."/>
            <person name="Grigoriev I.V."/>
            <person name="Master E.R."/>
        </authorList>
    </citation>
    <scope>NUCLEOTIDE SEQUENCE [LARGE SCALE GENOMIC DNA]</scope>
    <source>
        <strain evidence="3 4">HHB-10118-sp</strain>
    </source>
</reference>
<dbReference type="Proteomes" id="UP000008370">
    <property type="component" value="Unassembled WGS sequence"/>
</dbReference>
<dbReference type="AlphaFoldDB" id="K5UJF5"/>
<dbReference type="InterPro" id="IPR023210">
    <property type="entry name" value="NADP_OxRdtase_dom"/>
</dbReference>
<dbReference type="PANTHER" id="PTHR43364">
    <property type="entry name" value="NADH-SPECIFIC METHYLGLYOXAL REDUCTASE-RELATED"/>
    <property type="match status" value="1"/>
</dbReference>
<keyword evidence="4" id="KW-1185">Reference proteome</keyword>
<dbReference type="Gene3D" id="3.20.20.100">
    <property type="entry name" value="NADP-dependent oxidoreductase domain"/>
    <property type="match status" value="1"/>
</dbReference>
<dbReference type="InParanoid" id="K5UJF5"/>
<feature type="domain" description="NADP-dependent oxidoreductase" evidence="2">
    <location>
        <begin position="3"/>
        <end position="283"/>
    </location>
</feature>
<dbReference type="PANTHER" id="PTHR43364:SF4">
    <property type="entry name" value="NAD(P)-LINKED OXIDOREDUCTASE SUPERFAMILY PROTEIN"/>
    <property type="match status" value="1"/>
</dbReference>
<accession>K5UJF5</accession>
<dbReference type="RefSeq" id="XP_007401753.1">
    <property type="nucleotide sequence ID" value="XM_007401691.1"/>
</dbReference>
<dbReference type="Pfam" id="PF00248">
    <property type="entry name" value="Aldo_ket_red"/>
    <property type="match status" value="1"/>
</dbReference>
<dbReference type="InterPro" id="IPR050523">
    <property type="entry name" value="AKR_Detox_Biosynth"/>
</dbReference>
<organism evidence="3 4">
    <name type="scientific">Phanerochaete carnosa (strain HHB-10118-sp)</name>
    <name type="common">White-rot fungus</name>
    <name type="synonym">Peniophora carnosa</name>
    <dbReference type="NCBI Taxonomy" id="650164"/>
    <lineage>
        <taxon>Eukaryota</taxon>
        <taxon>Fungi</taxon>
        <taxon>Dikarya</taxon>
        <taxon>Basidiomycota</taxon>
        <taxon>Agaricomycotina</taxon>
        <taxon>Agaricomycetes</taxon>
        <taxon>Polyporales</taxon>
        <taxon>Phanerochaetaceae</taxon>
        <taxon>Phanerochaete</taxon>
    </lineage>
</organism>
<dbReference type="GeneID" id="18908192"/>
<dbReference type="KEGG" id="pco:PHACADRAFT_131449"/>
<dbReference type="EMBL" id="JH930480">
    <property type="protein sequence ID" value="EKM49696.1"/>
    <property type="molecule type" value="Genomic_DNA"/>
</dbReference>
<dbReference type="InterPro" id="IPR036812">
    <property type="entry name" value="NAD(P)_OxRdtase_dom_sf"/>
</dbReference>
<gene>
    <name evidence="3" type="ORF">PHACADRAFT_131449</name>
</gene>
<evidence type="ECO:0000313" key="4">
    <source>
        <dbReference type="Proteomes" id="UP000008370"/>
    </source>
</evidence>
<dbReference type="HOGENOM" id="CLU_023205_1_1_1"/>
<proteinExistence type="predicted"/>
<evidence type="ECO:0000313" key="3">
    <source>
        <dbReference type="EMBL" id="EKM49696.1"/>
    </source>
</evidence>
<evidence type="ECO:0000256" key="1">
    <source>
        <dbReference type="ARBA" id="ARBA00023002"/>
    </source>
</evidence>
<evidence type="ECO:0000259" key="2">
    <source>
        <dbReference type="Pfam" id="PF00248"/>
    </source>
</evidence>
<dbReference type="OrthoDB" id="2310150at2759"/>
<name>K5UJF5_PHACS</name>
<sequence length="295" mass="33002">MQKFVDIMIRHGHSGVDTARMYCKGTSEELIGTLDLRNVLHVDTKIFPTTPGDHSQEKLGELFDASLNALNGKKIRVFYLHAPDHSVPFEDTLEVVTEIWKSGGFQEFGLSNFAAWEVADIVGICESRGFVMPTVYEGPYNIVDRLAEDELFPCLRKFNIRYASYCPLAGGYLTGRFFVPDDTKEITLGNFSAKNPISGFYTSRYLNFSLARSVAELLEIAETHNLTLSEVALRWLQWHSKLQPDDHGVIVAADDSAQLETNLSDCEKGPLPDAVAQACEDAWKKAKSAAPKYWI</sequence>
<keyword evidence="1" id="KW-0560">Oxidoreductase</keyword>